<protein>
    <submittedName>
        <fullName evidence="1">Uncharacterized protein</fullName>
    </submittedName>
</protein>
<reference evidence="1 2" key="1">
    <citation type="journal article" date="2018" name="Front. Plant Sci.">
        <title>Red Clover (Trifolium pratense) and Zigzag Clover (T. medium) - A Picture of Genomic Similarities and Differences.</title>
        <authorList>
            <person name="Dluhosova J."/>
            <person name="Istvanek J."/>
            <person name="Nedelnik J."/>
            <person name="Repkova J."/>
        </authorList>
    </citation>
    <scope>NUCLEOTIDE SEQUENCE [LARGE SCALE GENOMIC DNA]</scope>
    <source>
        <strain evidence="2">cv. 10/8</strain>
        <tissue evidence="1">Leaf</tissue>
    </source>
</reference>
<comment type="caution">
    <text evidence="1">The sequence shown here is derived from an EMBL/GenBank/DDBJ whole genome shotgun (WGS) entry which is preliminary data.</text>
</comment>
<sequence>TPGPNIRVAPWASLSPPHLPRVGARGRGLWTTSLNTYPILGMEQASVVRRAELRSPLLIPREERVISSHDLTAAPSCGRIHERLALFR</sequence>
<evidence type="ECO:0000313" key="2">
    <source>
        <dbReference type="Proteomes" id="UP000265520"/>
    </source>
</evidence>
<organism evidence="1 2">
    <name type="scientific">Trifolium medium</name>
    <dbReference type="NCBI Taxonomy" id="97028"/>
    <lineage>
        <taxon>Eukaryota</taxon>
        <taxon>Viridiplantae</taxon>
        <taxon>Streptophyta</taxon>
        <taxon>Embryophyta</taxon>
        <taxon>Tracheophyta</taxon>
        <taxon>Spermatophyta</taxon>
        <taxon>Magnoliopsida</taxon>
        <taxon>eudicotyledons</taxon>
        <taxon>Gunneridae</taxon>
        <taxon>Pentapetalae</taxon>
        <taxon>rosids</taxon>
        <taxon>fabids</taxon>
        <taxon>Fabales</taxon>
        <taxon>Fabaceae</taxon>
        <taxon>Papilionoideae</taxon>
        <taxon>50 kb inversion clade</taxon>
        <taxon>NPAAA clade</taxon>
        <taxon>Hologalegina</taxon>
        <taxon>IRL clade</taxon>
        <taxon>Trifolieae</taxon>
        <taxon>Trifolium</taxon>
    </lineage>
</organism>
<dbReference type="EMBL" id="LXQA010533260">
    <property type="protein sequence ID" value="MCI57684.1"/>
    <property type="molecule type" value="Genomic_DNA"/>
</dbReference>
<feature type="non-terminal residue" evidence="1">
    <location>
        <position position="1"/>
    </location>
</feature>
<name>A0A392TAV6_9FABA</name>
<keyword evidence="2" id="KW-1185">Reference proteome</keyword>
<proteinExistence type="predicted"/>
<accession>A0A392TAV6</accession>
<dbReference type="AlphaFoldDB" id="A0A392TAV6"/>
<dbReference type="Proteomes" id="UP000265520">
    <property type="component" value="Unassembled WGS sequence"/>
</dbReference>
<evidence type="ECO:0000313" key="1">
    <source>
        <dbReference type="EMBL" id="MCI57684.1"/>
    </source>
</evidence>